<protein>
    <submittedName>
        <fullName evidence="2">MarR family transcriptional regulator</fullName>
    </submittedName>
</protein>
<gene>
    <name evidence="2" type="ORF">IEQ44_11775</name>
</gene>
<dbReference type="InterPro" id="IPR036388">
    <property type="entry name" value="WH-like_DNA-bd_sf"/>
</dbReference>
<comment type="caution">
    <text evidence="2">The sequence shown here is derived from an EMBL/GenBank/DDBJ whole genome shotgun (WGS) entry which is preliminary data.</text>
</comment>
<evidence type="ECO:0000313" key="3">
    <source>
        <dbReference type="Proteomes" id="UP000756387"/>
    </source>
</evidence>
<dbReference type="SMART" id="SM00347">
    <property type="entry name" value="HTH_MARR"/>
    <property type="match status" value="1"/>
</dbReference>
<dbReference type="Pfam" id="PF01047">
    <property type="entry name" value="MarR"/>
    <property type="match status" value="1"/>
</dbReference>
<dbReference type="RefSeq" id="WP_193638663.1">
    <property type="nucleotide sequence ID" value="NZ_JADCSA010000011.1"/>
</dbReference>
<dbReference type="InterPro" id="IPR000835">
    <property type="entry name" value="HTH_MarR-typ"/>
</dbReference>
<evidence type="ECO:0000313" key="2">
    <source>
        <dbReference type="EMBL" id="MBE7325334.1"/>
    </source>
</evidence>
<dbReference type="Gene3D" id="1.10.10.10">
    <property type="entry name" value="Winged helix-like DNA-binding domain superfamily/Winged helix DNA-binding domain"/>
    <property type="match status" value="1"/>
</dbReference>
<dbReference type="InterPro" id="IPR036390">
    <property type="entry name" value="WH_DNA-bd_sf"/>
</dbReference>
<reference evidence="2 3" key="1">
    <citation type="submission" date="2020-10" db="EMBL/GenBank/DDBJ databases">
        <title>Nocardioides sp. isolated from sludge.</title>
        <authorList>
            <person name="Zhang X."/>
        </authorList>
    </citation>
    <scope>NUCLEOTIDE SEQUENCE [LARGE SCALE GENOMIC DNA]</scope>
    <source>
        <strain evidence="2 3">Y6</strain>
    </source>
</reference>
<evidence type="ECO:0000259" key="1">
    <source>
        <dbReference type="PROSITE" id="PS50995"/>
    </source>
</evidence>
<accession>A0ABR9RUV9</accession>
<dbReference type="PANTHER" id="PTHR33164:SF99">
    <property type="entry name" value="MARR FAMILY REGULATORY PROTEIN"/>
    <property type="match status" value="1"/>
</dbReference>
<dbReference type="Proteomes" id="UP000756387">
    <property type="component" value="Unassembled WGS sequence"/>
</dbReference>
<dbReference type="EMBL" id="JADCSA010000011">
    <property type="protein sequence ID" value="MBE7325334.1"/>
    <property type="molecule type" value="Genomic_DNA"/>
</dbReference>
<organism evidence="2 3">
    <name type="scientific">Nocardioides malaquae</name>
    <dbReference type="NCBI Taxonomy" id="2773426"/>
    <lineage>
        <taxon>Bacteria</taxon>
        <taxon>Bacillati</taxon>
        <taxon>Actinomycetota</taxon>
        <taxon>Actinomycetes</taxon>
        <taxon>Propionibacteriales</taxon>
        <taxon>Nocardioidaceae</taxon>
        <taxon>Nocardioides</taxon>
    </lineage>
</organism>
<feature type="domain" description="HTH marR-type" evidence="1">
    <location>
        <begin position="11"/>
        <end position="139"/>
    </location>
</feature>
<name>A0ABR9RUV9_9ACTN</name>
<sequence length="141" mass="15243">MTNDAARLGEAHALTRLLFRVVDRVQQDFSDVVAEAGLTPPLARMVLVLETPQSMRALADHLGCDASNVTGLTDRLASRGLVERVAGQDRRVRLVALTDEGRSVRAQLATQVAAGSTVMRRLDASQRSALRPLLEAILTSE</sequence>
<dbReference type="InterPro" id="IPR039422">
    <property type="entry name" value="MarR/SlyA-like"/>
</dbReference>
<dbReference type="SUPFAM" id="SSF46785">
    <property type="entry name" value="Winged helix' DNA-binding domain"/>
    <property type="match status" value="1"/>
</dbReference>
<dbReference type="PANTHER" id="PTHR33164">
    <property type="entry name" value="TRANSCRIPTIONAL REGULATOR, MARR FAMILY"/>
    <property type="match status" value="1"/>
</dbReference>
<proteinExistence type="predicted"/>
<dbReference type="PROSITE" id="PS50995">
    <property type="entry name" value="HTH_MARR_2"/>
    <property type="match status" value="1"/>
</dbReference>
<keyword evidence="3" id="KW-1185">Reference proteome</keyword>